<dbReference type="AlphaFoldDB" id="E3N4V3"/>
<evidence type="ECO:0000313" key="2">
    <source>
        <dbReference type="EMBL" id="EFO86504.1"/>
    </source>
</evidence>
<reference evidence="2" key="1">
    <citation type="submission" date="2007-07" db="EMBL/GenBank/DDBJ databases">
        <title>PCAP assembly of the Caenorhabditis remanei genome.</title>
        <authorList>
            <consortium name="The Caenorhabditis remanei Sequencing Consortium"/>
            <person name="Wilson R.K."/>
        </authorList>
    </citation>
    <scope>NUCLEOTIDE SEQUENCE [LARGE SCALE GENOMIC DNA]</scope>
    <source>
        <strain evidence="2">PB4641</strain>
    </source>
</reference>
<dbReference type="STRING" id="31234.E3N4V3"/>
<organism evidence="3">
    <name type="scientific">Caenorhabditis remanei</name>
    <name type="common">Caenorhabditis vulgaris</name>
    <dbReference type="NCBI Taxonomy" id="31234"/>
    <lineage>
        <taxon>Eukaryota</taxon>
        <taxon>Metazoa</taxon>
        <taxon>Ecdysozoa</taxon>
        <taxon>Nematoda</taxon>
        <taxon>Chromadorea</taxon>
        <taxon>Rhabditida</taxon>
        <taxon>Rhabditina</taxon>
        <taxon>Rhabditomorpha</taxon>
        <taxon>Rhabditoidea</taxon>
        <taxon>Rhabditidae</taxon>
        <taxon>Peloderinae</taxon>
        <taxon>Caenorhabditis</taxon>
    </lineage>
</organism>
<dbReference type="PANTHER" id="PTHR47163">
    <property type="entry name" value="DDE_TNP_IS1595 DOMAIN-CONTAINING PROTEIN"/>
    <property type="match status" value="1"/>
</dbReference>
<dbReference type="OMA" id="LRREMKC"/>
<accession>E3N4V3</accession>
<sequence length="276" mass="31350">MAQRPQLKDVTTLNQLSTFYPTEKDIAHLLMNEKLIRNEASCGKCGNKMSLRSRGDGYEWRCRLSKGKDCSSKSIKSDSFFAKSKLSLYQAVKILVLWNQRLSSKNIASESGVSEQSICDWKNFLREICVRIEERYPKIGGLDHIVEIDESNVHTRKYGRGQGIQEDWVLGGVDRSTGRVFAQRVPNRAAITLVPLLQKSIEKSSIVYSDECLIANRRVCTNGVEAMWSRMKKPFKSSNGTSSDLLSSYISEFVCRENEKDQFFATILQEIRKLAA</sequence>
<gene>
    <name evidence="2" type="ORF">CRE_02584</name>
</gene>
<dbReference type="HOGENOM" id="CLU_044348_0_0_1"/>
<dbReference type="PANTHER" id="PTHR47163:SF2">
    <property type="entry name" value="SI:DKEY-17M8.2"/>
    <property type="match status" value="1"/>
</dbReference>
<proteinExistence type="predicted"/>
<evidence type="ECO:0000259" key="1">
    <source>
        <dbReference type="SMART" id="SM01126"/>
    </source>
</evidence>
<dbReference type="Proteomes" id="UP000008281">
    <property type="component" value="Unassembled WGS sequence"/>
</dbReference>
<protein>
    <recommendedName>
        <fullName evidence="1">ISXO2-like transposase domain-containing protein</fullName>
    </recommendedName>
</protein>
<feature type="domain" description="ISXO2-like transposase" evidence="1">
    <location>
        <begin position="138"/>
        <end position="258"/>
    </location>
</feature>
<dbReference type="InterPro" id="IPR053164">
    <property type="entry name" value="IS1016-like_transposase"/>
</dbReference>
<dbReference type="SMART" id="SM01126">
    <property type="entry name" value="DDE_Tnp_IS1595"/>
    <property type="match status" value="1"/>
</dbReference>
<name>E3N4V3_CAERE</name>
<keyword evidence="3" id="KW-1185">Reference proteome</keyword>
<evidence type="ECO:0000313" key="3">
    <source>
        <dbReference type="Proteomes" id="UP000008281"/>
    </source>
</evidence>
<dbReference type="Pfam" id="PF12762">
    <property type="entry name" value="DDE_Tnp_IS1595"/>
    <property type="match status" value="1"/>
</dbReference>
<dbReference type="InParanoid" id="E3N4V3"/>
<dbReference type="EMBL" id="DS268528">
    <property type="protein sequence ID" value="EFO86504.1"/>
    <property type="molecule type" value="Genomic_DNA"/>
</dbReference>
<dbReference type="InterPro" id="IPR024445">
    <property type="entry name" value="Tnp_ISXO2-like"/>
</dbReference>
<dbReference type="eggNOG" id="ENOG502S2X3">
    <property type="taxonomic scope" value="Eukaryota"/>
</dbReference>
<dbReference type="OrthoDB" id="5862080at2759"/>